<dbReference type="GO" id="GO:0003755">
    <property type="term" value="F:peptidyl-prolyl cis-trans isomerase activity"/>
    <property type="evidence" value="ECO:0007669"/>
    <property type="project" value="UniProtKB-UniRule"/>
</dbReference>
<keyword evidence="3 5" id="KW-0697">Rotamase</keyword>
<dbReference type="Pfam" id="PF01346">
    <property type="entry name" value="FKBP_N"/>
    <property type="match status" value="1"/>
</dbReference>
<evidence type="ECO:0000256" key="6">
    <source>
        <dbReference type="RuleBase" id="RU003915"/>
    </source>
</evidence>
<dbReference type="EC" id="5.2.1.8" evidence="6"/>
<dbReference type="InterPro" id="IPR001179">
    <property type="entry name" value="PPIase_FKBP_dom"/>
</dbReference>
<dbReference type="EMBL" id="QAAD01000001">
    <property type="protein sequence ID" value="PTN10373.1"/>
    <property type="molecule type" value="Genomic_DNA"/>
</dbReference>
<dbReference type="SUPFAM" id="SSF54534">
    <property type="entry name" value="FKBP-like"/>
    <property type="match status" value="1"/>
</dbReference>
<feature type="domain" description="PPIase FKBP-type" evidence="7">
    <location>
        <begin position="82"/>
        <end position="168"/>
    </location>
</feature>
<evidence type="ECO:0000256" key="1">
    <source>
        <dbReference type="ARBA" id="ARBA00000971"/>
    </source>
</evidence>
<evidence type="ECO:0000256" key="2">
    <source>
        <dbReference type="ARBA" id="ARBA00006577"/>
    </source>
</evidence>
<dbReference type="GO" id="GO:0006457">
    <property type="term" value="P:protein folding"/>
    <property type="evidence" value="ECO:0007669"/>
    <property type="project" value="InterPro"/>
</dbReference>
<dbReference type="AlphaFoldDB" id="A0A2T5C5Z2"/>
<evidence type="ECO:0000313" key="8">
    <source>
        <dbReference type="EMBL" id="PTN10373.1"/>
    </source>
</evidence>
<keyword evidence="9" id="KW-1185">Reference proteome</keyword>
<keyword evidence="4 5" id="KW-0413">Isomerase</keyword>
<dbReference type="Proteomes" id="UP000243525">
    <property type="component" value="Unassembled WGS sequence"/>
</dbReference>
<name>A0A2T5C5Z2_9BACT</name>
<evidence type="ECO:0000256" key="3">
    <source>
        <dbReference type="ARBA" id="ARBA00023110"/>
    </source>
</evidence>
<dbReference type="InterPro" id="IPR046357">
    <property type="entry name" value="PPIase_dom_sf"/>
</dbReference>
<proteinExistence type="inferred from homology"/>
<dbReference type="PANTHER" id="PTHR43811:SF57">
    <property type="entry name" value="FKBP-TYPE PEPTIDYL-PROLYL CIS-TRANS ISOMERASE FKPA-RELATED"/>
    <property type="match status" value="1"/>
</dbReference>
<comment type="similarity">
    <text evidence="2 6">Belongs to the FKBP-type PPIase family.</text>
</comment>
<dbReference type="InterPro" id="IPR000774">
    <property type="entry name" value="PPIase_FKBP_N"/>
</dbReference>
<dbReference type="Pfam" id="PF00254">
    <property type="entry name" value="FKBP_C"/>
    <property type="match status" value="1"/>
</dbReference>
<reference evidence="8 9" key="1">
    <citation type="submission" date="2018-04" db="EMBL/GenBank/DDBJ databases">
        <title>Genomic Encyclopedia of Archaeal and Bacterial Type Strains, Phase II (KMG-II): from individual species to whole genera.</title>
        <authorList>
            <person name="Goeker M."/>
        </authorList>
    </citation>
    <scope>NUCLEOTIDE SEQUENCE [LARGE SCALE GENOMIC DNA]</scope>
    <source>
        <strain evidence="8 9">DSM 28823</strain>
    </source>
</reference>
<evidence type="ECO:0000256" key="4">
    <source>
        <dbReference type="ARBA" id="ARBA00023235"/>
    </source>
</evidence>
<accession>A0A2T5C5Z2</accession>
<dbReference type="Gene3D" id="3.10.50.40">
    <property type="match status" value="1"/>
</dbReference>
<gene>
    <name evidence="8" type="ORF">C8N47_10121</name>
</gene>
<protein>
    <recommendedName>
        <fullName evidence="6">Peptidyl-prolyl cis-trans isomerase</fullName>
        <ecNumber evidence="6">5.2.1.8</ecNumber>
    </recommendedName>
</protein>
<comment type="catalytic activity">
    <reaction evidence="1 5 6">
        <text>[protein]-peptidylproline (omega=180) = [protein]-peptidylproline (omega=0)</text>
        <dbReference type="Rhea" id="RHEA:16237"/>
        <dbReference type="Rhea" id="RHEA-COMP:10747"/>
        <dbReference type="Rhea" id="RHEA-COMP:10748"/>
        <dbReference type="ChEBI" id="CHEBI:83833"/>
        <dbReference type="ChEBI" id="CHEBI:83834"/>
        <dbReference type="EC" id="5.2.1.8"/>
    </reaction>
</comment>
<comment type="caution">
    <text evidence="8">The sequence shown here is derived from an EMBL/GenBank/DDBJ whole genome shotgun (WGS) entry which is preliminary data.</text>
</comment>
<dbReference type="PROSITE" id="PS50059">
    <property type="entry name" value="FKBP_PPIASE"/>
    <property type="match status" value="1"/>
</dbReference>
<dbReference type="PANTHER" id="PTHR43811">
    <property type="entry name" value="FKBP-TYPE PEPTIDYL-PROLYL CIS-TRANS ISOMERASE FKPA"/>
    <property type="match status" value="1"/>
</dbReference>
<evidence type="ECO:0000259" key="7">
    <source>
        <dbReference type="PROSITE" id="PS50059"/>
    </source>
</evidence>
<sequence length="168" mass="19285">MQILVFSVFVIIQYFYPINKKITIKLAKRESKTKNKGAAGHHRKMGEEFLEQNRHKEGVIETASGLQYLIVEQTNGDKPDEWSTVRIHQRAQLLDGKILEDTYRQNKPDEVALNEMIEGLQEGLPLMSIGSRYKFWVPAELAWGRKGTSNKIPPFAVLAFDIRLVEIC</sequence>
<evidence type="ECO:0000313" key="9">
    <source>
        <dbReference type="Proteomes" id="UP000243525"/>
    </source>
</evidence>
<evidence type="ECO:0000256" key="5">
    <source>
        <dbReference type="PROSITE-ProRule" id="PRU00277"/>
    </source>
</evidence>
<organism evidence="8 9">
    <name type="scientific">Mangrovibacterium marinum</name>
    <dbReference type="NCBI Taxonomy" id="1639118"/>
    <lineage>
        <taxon>Bacteria</taxon>
        <taxon>Pseudomonadati</taxon>
        <taxon>Bacteroidota</taxon>
        <taxon>Bacteroidia</taxon>
        <taxon>Marinilabiliales</taxon>
        <taxon>Prolixibacteraceae</taxon>
        <taxon>Mangrovibacterium</taxon>
    </lineage>
</organism>